<accession>A0A412VKF0</accession>
<evidence type="ECO:0000313" key="2">
    <source>
        <dbReference type="EMBL" id="RGV07243.1"/>
    </source>
</evidence>
<evidence type="ECO:0000313" key="1">
    <source>
        <dbReference type="EMBL" id="KAB6147784.1"/>
    </source>
</evidence>
<dbReference type="EMBL" id="WDED01000013">
    <property type="protein sequence ID" value="KAB6147784.1"/>
    <property type="molecule type" value="Genomic_DNA"/>
</dbReference>
<name>A0A412VKF0_9BACE</name>
<proteinExistence type="predicted"/>
<reference evidence="1 4" key="2">
    <citation type="journal article" date="2019" name="Nat. Med.">
        <title>A library of human gut bacterial isolates paired with longitudinal multiomics data enables mechanistic microbiome research.</title>
        <authorList>
            <person name="Poyet M."/>
            <person name="Groussin M."/>
            <person name="Gibbons S.M."/>
            <person name="Avila-Pacheco J."/>
            <person name="Jiang X."/>
            <person name="Kearney S.M."/>
            <person name="Perrotta A.R."/>
            <person name="Berdy B."/>
            <person name="Zhao S."/>
            <person name="Lieberman T.D."/>
            <person name="Swanson P.K."/>
            <person name="Smith M."/>
            <person name="Roesemann S."/>
            <person name="Alexander J.E."/>
            <person name="Rich S.A."/>
            <person name="Livny J."/>
            <person name="Vlamakis H."/>
            <person name="Clish C."/>
            <person name="Bullock K."/>
            <person name="Deik A."/>
            <person name="Scott J."/>
            <person name="Pierce K.A."/>
            <person name="Xavier R.J."/>
            <person name="Alm E.J."/>
        </authorList>
    </citation>
    <scope>NUCLEOTIDE SEQUENCE [LARGE SCALE GENOMIC DNA]</scope>
    <source>
        <strain evidence="1 4">BIOML-A58</strain>
    </source>
</reference>
<sequence>MVLTQLTQTAIAVLNDITLQSDTQSANISLSSEVWKELFRKLESGGLVRRLPGKEEFVLSSYEICRSIQKLSLLELLAIIDEPLHFERQVSETSYFHHGEGAKKLGILTEVVRIFLSEIKISDW</sequence>
<evidence type="ECO:0000313" key="3">
    <source>
        <dbReference type="Proteomes" id="UP000283369"/>
    </source>
</evidence>
<dbReference type="Gene3D" id="1.10.10.10">
    <property type="entry name" value="Winged helix-like DNA-binding domain superfamily/Winged helix DNA-binding domain"/>
    <property type="match status" value="1"/>
</dbReference>
<dbReference type="Proteomes" id="UP000434604">
    <property type="component" value="Unassembled WGS sequence"/>
</dbReference>
<dbReference type="RefSeq" id="WP_117811062.1">
    <property type="nucleotide sequence ID" value="NZ_JAQCUV010000095.1"/>
</dbReference>
<dbReference type="InterPro" id="IPR036388">
    <property type="entry name" value="WH-like_DNA-bd_sf"/>
</dbReference>
<protein>
    <submittedName>
        <fullName evidence="2">Uncharacterized protein</fullName>
    </submittedName>
</protein>
<dbReference type="Proteomes" id="UP000283369">
    <property type="component" value="Unassembled WGS sequence"/>
</dbReference>
<gene>
    <name evidence="2" type="ORF">DWW25_20475</name>
    <name evidence="1" type="ORF">GA398_10660</name>
</gene>
<dbReference type="EMBL" id="QRYV01000062">
    <property type="protein sequence ID" value="RGV07243.1"/>
    <property type="molecule type" value="Genomic_DNA"/>
</dbReference>
<comment type="caution">
    <text evidence="2">The sequence shown here is derived from an EMBL/GenBank/DDBJ whole genome shotgun (WGS) entry which is preliminary data.</text>
</comment>
<organism evidence="2 3">
    <name type="scientific">Bacteroides xylanisolvens</name>
    <dbReference type="NCBI Taxonomy" id="371601"/>
    <lineage>
        <taxon>Bacteria</taxon>
        <taxon>Pseudomonadati</taxon>
        <taxon>Bacteroidota</taxon>
        <taxon>Bacteroidia</taxon>
        <taxon>Bacteroidales</taxon>
        <taxon>Bacteroidaceae</taxon>
        <taxon>Bacteroides</taxon>
    </lineage>
</organism>
<evidence type="ECO:0000313" key="4">
    <source>
        <dbReference type="Proteomes" id="UP000434604"/>
    </source>
</evidence>
<reference evidence="2 3" key="1">
    <citation type="submission" date="2018-08" db="EMBL/GenBank/DDBJ databases">
        <title>A genome reference for cultivated species of the human gut microbiota.</title>
        <authorList>
            <person name="Zou Y."/>
            <person name="Xue W."/>
            <person name="Luo G."/>
        </authorList>
    </citation>
    <scope>NUCLEOTIDE SEQUENCE [LARGE SCALE GENOMIC DNA]</scope>
    <source>
        <strain evidence="2 3">AF14-7</strain>
    </source>
</reference>
<dbReference type="AlphaFoldDB" id="A0A412VKF0"/>